<dbReference type="EMBL" id="CAJFCV020000004">
    <property type="protein sequence ID" value="CAG9113892.1"/>
    <property type="molecule type" value="Genomic_DNA"/>
</dbReference>
<feature type="region of interest" description="Disordered" evidence="1">
    <location>
        <begin position="234"/>
        <end position="254"/>
    </location>
</feature>
<evidence type="ECO:0000313" key="2">
    <source>
        <dbReference type="EMBL" id="CAD5224920.1"/>
    </source>
</evidence>
<evidence type="ECO:0000313" key="3">
    <source>
        <dbReference type="Proteomes" id="UP000659654"/>
    </source>
</evidence>
<keyword evidence="3" id="KW-1185">Reference proteome</keyword>
<sequence length="375" mass="39619">MEYGAEEKAWSVVWYGKYGSAIHVQREYRMKYGRNAQLSDRKTIRRSWNKFLKIASVNRKQKKQERWPNAGFGTGDCPIRFLRLRAMWLPHLRPLSTMRSHVMLPLATTSTNSLFMRPATTASSARLLGRSTSTKCLPVPTASSTTTTGAVRATTRTIPTSAGAGSAASSLLSTPTGATAASTGLRCSSCLFCASTTTTTGASSGAILLSGACSSSATSTTAAMCLPSARSPLPLSARPSSTSATTRLRSTAASGVRAASARPILCATATTATILRSATTARAVESCATTATAAVLGPTALPLPGWRYVLLSRRDPLHMPTKHLRLPLSVFAVAENASFPQRAEKQGGDQTRSAQDQGLTQVSNPSNPVDALFMA</sequence>
<feature type="compositionally biased region" description="Polar residues" evidence="1">
    <location>
        <begin position="348"/>
        <end position="367"/>
    </location>
</feature>
<proteinExistence type="predicted"/>
<accession>A0A811LBF1</accession>
<dbReference type="Proteomes" id="UP000582659">
    <property type="component" value="Unassembled WGS sequence"/>
</dbReference>
<reference evidence="2" key="1">
    <citation type="submission" date="2020-09" db="EMBL/GenBank/DDBJ databases">
        <authorList>
            <person name="Kikuchi T."/>
        </authorList>
    </citation>
    <scope>NUCLEOTIDE SEQUENCE</scope>
    <source>
        <strain evidence="2">Ka4C1</strain>
    </source>
</reference>
<organism evidence="2 3">
    <name type="scientific">Bursaphelenchus xylophilus</name>
    <name type="common">Pinewood nematode worm</name>
    <name type="synonym">Aphelenchoides xylophilus</name>
    <dbReference type="NCBI Taxonomy" id="6326"/>
    <lineage>
        <taxon>Eukaryota</taxon>
        <taxon>Metazoa</taxon>
        <taxon>Ecdysozoa</taxon>
        <taxon>Nematoda</taxon>
        <taxon>Chromadorea</taxon>
        <taxon>Rhabditida</taxon>
        <taxon>Tylenchina</taxon>
        <taxon>Tylenchomorpha</taxon>
        <taxon>Aphelenchoidea</taxon>
        <taxon>Aphelenchoididae</taxon>
        <taxon>Bursaphelenchus</taxon>
    </lineage>
</organism>
<name>A0A811LBF1_BURXY</name>
<comment type="caution">
    <text evidence="2">The sequence shown here is derived from an EMBL/GenBank/DDBJ whole genome shotgun (WGS) entry which is preliminary data.</text>
</comment>
<dbReference type="AlphaFoldDB" id="A0A811LBF1"/>
<protein>
    <submittedName>
        <fullName evidence="2">(pine wood nematode) hypothetical protein</fullName>
    </submittedName>
</protein>
<dbReference type="Proteomes" id="UP000659654">
    <property type="component" value="Unassembled WGS sequence"/>
</dbReference>
<feature type="region of interest" description="Disordered" evidence="1">
    <location>
        <begin position="340"/>
        <end position="367"/>
    </location>
</feature>
<evidence type="ECO:0000256" key="1">
    <source>
        <dbReference type="SAM" id="MobiDB-lite"/>
    </source>
</evidence>
<gene>
    <name evidence="2" type="ORF">BXYJ_LOCUS8285</name>
</gene>
<dbReference type="EMBL" id="CAJFDI010000004">
    <property type="protein sequence ID" value="CAD5224920.1"/>
    <property type="molecule type" value="Genomic_DNA"/>
</dbReference>